<evidence type="ECO:0000313" key="3">
    <source>
        <dbReference type="WBParaSite" id="ACRNAN_scaffold3769.g24585.t1"/>
    </source>
</evidence>
<dbReference type="WBParaSite" id="ACRNAN_scaffold3769.g24585.t1">
    <property type="protein sequence ID" value="ACRNAN_scaffold3769.g24585.t1"/>
    <property type="gene ID" value="ACRNAN_scaffold3769.g24585"/>
</dbReference>
<dbReference type="InterPro" id="IPR036047">
    <property type="entry name" value="F-box-like_dom_sf"/>
</dbReference>
<dbReference type="Proteomes" id="UP000887540">
    <property type="component" value="Unplaced"/>
</dbReference>
<proteinExistence type="predicted"/>
<sequence>MPSLLPLKTLADYFDAGKRKYNSLVSASKKSKRFPKFKSRKNRELTQISSTDENPLLLTEEIWSMVFDHCSPFDLLKMRQVNRNFKKLVQRRLNSLIYFDVVKCDLNEILAENQLSDGEFYRHSKSNLLLHLGERSAIVVVDDRWSSRDVYTVWHAVQTFSPYAHCVTLDVQIAELIIAGLSTVKLSRWYAFECYVQAVGSTSGQELHMKCSKTVVAKNALFPKLRELTIRSFPSDLTCLSRLADYGVSPDSVYNINQIELVRLNIVEMPTSVSRLSSFTSIEASRTKRPQKHLRIFKRWIGADLLKERYAQQYSQ</sequence>
<evidence type="ECO:0000259" key="1">
    <source>
        <dbReference type="SMART" id="SM00256"/>
    </source>
</evidence>
<dbReference type="Pfam" id="PF00646">
    <property type="entry name" value="F-box"/>
    <property type="match status" value="1"/>
</dbReference>
<feature type="domain" description="F-box" evidence="1">
    <location>
        <begin position="58"/>
        <end position="98"/>
    </location>
</feature>
<reference evidence="3" key="1">
    <citation type="submission" date="2022-11" db="UniProtKB">
        <authorList>
            <consortium name="WormBaseParasite"/>
        </authorList>
    </citation>
    <scope>IDENTIFICATION</scope>
</reference>
<keyword evidence="2" id="KW-1185">Reference proteome</keyword>
<evidence type="ECO:0000313" key="2">
    <source>
        <dbReference type="Proteomes" id="UP000887540"/>
    </source>
</evidence>
<dbReference type="InterPro" id="IPR001810">
    <property type="entry name" value="F-box_dom"/>
</dbReference>
<dbReference type="SMART" id="SM00256">
    <property type="entry name" value="FBOX"/>
    <property type="match status" value="1"/>
</dbReference>
<dbReference type="AlphaFoldDB" id="A0A914DT78"/>
<organism evidence="2 3">
    <name type="scientific">Acrobeloides nanus</name>
    <dbReference type="NCBI Taxonomy" id="290746"/>
    <lineage>
        <taxon>Eukaryota</taxon>
        <taxon>Metazoa</taxon>
        <taxon>Ecdysozoa</taxon>
        <taxon>Nematoda</taxon>
        <taxon>Chromadorea</taxon>
        <taxon>Rhabditida</taxon>
        <taxon>Tylenchina</taxon>
        <taxon>Cephalobomorpha</taxon>
        <taxon>Cephaloboidea</taxon>
        <taxon>Cephalobidae</taxon>
        <taxon>Acrobeloides</taxon>
    </lineage>
</organism>
<dbReference type="SUPFAM" id="SSF81383">
    <property type="entry name" value="F-box domain"/>
    <property type="match status" value="1"/>
</dbReference>
<dbReference type="CDD" id="cd09917">
    <property type="entry name" value="F-box_SF"/>
    <property type="match status" value="1"/>
</dbReference>
<name>A0A914DT78_9BILA</name>
<accession>A0A914DT78</accession>
<protein>
    <submittedName>
        <fullName evidence="3">F-box domain-containing protein</fullName>
    </submittedName>
</protein>